<dbReference type="InterPro" id="IPR025660">
    <property type="entry name" value="Pept_his_AS"/>
</dbReference>
<dbReference type="SUPFAM" id="SSF54001">
    <property type="entry name" value="Cysteine proteinases"/>
    <property type="match status" value="1"/>
</dbReference>
<proteinExistence type="inferred from homology"/>
<dbReference type="InterPro" id="IPR000169">
    <property type="entry name" value="Pept_cys_AS"/>
</dbReference>
<evidence type="ECO:0000259" key="5">
    <source>
        <dbReference type="SMART" id="SM00848"/>
    </source>
</evidence>
<dbReference type="InterPro" id="IPR039417">
    <property type="entry name" value="Peptidase_C1A_papain-like"/>
</dbReference>
<protein>
    <submittedName>
        <fullName evidence="6">Cathepsin l</fullName>
    </submittedName>
</protein>
<dbReference type="PROSITE" id="PS00139">
    <property type="entry name" value="THIOL_PROTEASE_CYS"/>
    <property type="match status" value="1"/>
</dbReference>
<dbReference type="InterPro" id="IPR000668">
    <property type="entry name" value="Peptidase_C1A_C"/>
</dbReference>
<accession>A0A078AKR1</accession>
<dbReference type="InterPro" id="IPR013201">
    <property type="entry name" value="Prot_inhib_I29"/>
</dbReference>
<dbReference type="Gene3D" id="3.90.70.10">
    <property type="entry name" value="Cysteine proteinases"/>
    <property type="match status" value="1"/>
</dbReference>
<dbReference type="FunFam" id="3.90.70.10:FF:000039">
    <property type="entry name" value="Cysteine proteinase 2, putative"/>
    <property type="match status" value="1"/>
</dbReference>
<keyword evidence="2" id="KW-0865">Zymogen</keyword>
<organism evidence="6 7">
    <name type="scientific">Stylonychia lemnae</name>
    <name type="common">Ciliate</name>
    <dbReference type="NCBI Taxonomy" id="5949"/>
    <lineage>
        <taxon>Eukaryota</taxon>
        <taxon>Sar</taxon>
        <taxon>Alveolata</taxon>
        <taxon>Ciliophora</taxon>
        <taxon>Intramacronucleata</taxon>
        <taxon>Spirotrichea</taxon>
        <taxon>Stichotrichia</taxon>
        <taxon>Sporadotrichida</taxon>
        <taxon>Oxytrichidae</taxon>
        <taxon>Stylonychinae</taxon>
        <taxon>Stylonychia</taxon>
    </lineage>
</organism>
<evidence type="ECO:0000259" key="4">
    <source>
        <dbReference type="SMART" id="SM00645"/>
    </source>
</evidence>
<dbReference type="SMART" id="SM00645">
    <property type="entry name" value="Pept_C1"/>
    <property type="match status" value="1"/>
</dbReference>
<keyword evidence="3" id="KW-1015">Disulfide bond</keyword>
<feature type="domain" description="Peptidase C1A papain C-terminal" evidence="4">
    <location>
        <begin position="125"/>
        <end position="337"/>
    </location>
</feature>
<dbReference type="PRINTS" id="PR00705">
    <property type="entry name" value="PAPAIN"/>
</dbReference>
<feature type="domain" description="Cathepsin propeptide inhibitor" evidence="5">
    <location>
        <begin position="44"/>
        <end position="101"/>
    </location>
</feature>
<dbReference type="Pfam" id="PF08246">
    <property type="entry name" value="Inhibitor_I29"/>
    <property type="match status" value="1"/>
</dbReference>
<dbReference type="Pfam" id="PF00112">
    <property type="entry name" value="Peptidase_C1"/>
    <property type="match status" value="1"/>
</dbReference>
<gene>
    <name evidence="6" type="primary">Contig10478.g11184</name>
    <name evidence="6" type="ORF">STYLEM_11834</name>
</gene>
<evidence type="ECO:0000313" key="6">
    <source>
        <dbReference type="EMBL" id="CDW82799.1"/>
    </source>
</evidence>
<dbReference type="InterPro" id="IPR038765">
    <property type="entry name" value="Papain-like_cys_pep_sf"/>
</dbReference>
<dbReference type="InParanoid" id="A0A078AKR1"/>
<dbReference type="CDD" id="cd02248">
    <property type="entry name" value="Peptidase_C1A"/>
    <property type="match status" value="1"/>
</dbReference>
<comment type="similarity">
    <text evidence="1">Belongs to the peptidase C1 family.</text>
</comment>
<keyword evidence="7" id="KW-1185">Reference proteome</keyword>
<name>A0A078AKR1_STYLE</name>
<sequence>MRKTTSITLAVVGVVAFTALFAVSGFNGNDSQLNQVFSPEDQEFLKFITLHGKSYATKEEFQFRQNLFKSNLLKIRMHNAQNGVSYRLGVNKFSDMTPEEYKKRLGYLPHNVDQSKVKYLAPSNGDNTIDWRTKGAVTQVKDQGQCGSCWSFSATGSIEGHNFLTNKQLVSLSEQQLVDCSQAQGNEGCNGGWMDSAFQYAEQTPLETEADYPYEGVDDTCRVDASKETVQVKSYVDVTPNDADQLIAALQLGPVSVAIEADQNIFQSYQGGVINDSSCGTELDHGVLAVGYGTDGGVPYFIVKNSWGPDWGDQGYVKIAATNDNICGILSQPSYPEIVQK</sequence>
<dbReference type="OMA" id="EGETCCC"/>
<dbReference type="Proteomes" id="UP000039865">
    <property type="component" value="Unassembled WGS sequence"/>
</dbReference>
<dbReference type="EMBL" id="CCKQ01011258">
    <property type="protein sequence ID" value="CDW82799.1"/>
    <property type="molecule type" value="Genomic_DNA"/>
</dbReference>
<evidence type="ECO:0000256" key="3">
    <source>
        <dbReference type="ARBA" id="ARBA00023157"/>
    </source>
</evidence>
<dbReference type="PROSITE" id="PS00639">
    <property type="entry name" value="THIOL_PROTEASE_HIS"/>
    <property type="match status" value="1"/>
</dbReference>
<dbReference type="SMART" id="SM00848">
    <property type="entry name" value="Inhibitor_I29"/>
    <property type="match status" value="1"/>
</dbReference>
<evidence type="ECO:0000256" key="2">
    <source>
        <dbReference type="ARBA" id="ARBA00023145"/>
    </source>
</evidence>
<dbReference type="AlphaFoldDB" id="A0A078AKR1"/>
<evidence type="ECO:0000313" key="7">
    <source>
        <dbReference type="Proteomes" id="UP000039865"/>
    </source>
</evidence>
<dbReference type="OrthoDB" id="190265at2759"/>
<dbReference type="GO" id="GO:0008234">
    <property type="term" value="F:cysteine-type peptidase activity"/>
    <property type="evidence" value="ECO:0007669"/>
    <property type="project" value="InterPro"/>
</dbReference>
<dbReference type="InterPro" id="IPR013128">
    <property type="entry name" value="Peptidase_C1A"/>
</dbReference>
<dbReference type="GO" id="GO:0006508">
    <property type="term" value="P:proteolysis"/>
    <property type="evidence" value="ECO:0007669"/>
    <property type="project" value="InterPro"/>
</dbReference>
<dbReference type="PANTHER" id="PTHR12411">
    <property type="entry name" value="CYSTEINE PROTEASE FAMILY C1-RELATED"/>
    <property type="match status" value="1"/>
</dbReference>
<evidence type="ECO:0000256" key="1">
    <source>
        <dbReference type="ARBA" id="ARBA00008455"/>
    </source>
</evidence>
<reference evidence="6 7" key="1">
    <citation type="submission" date="2014-06" db="EMBL/GenBank/DDBJ databases">
        <authorList>
            <person name="Swart Estienne"/>
        </authorList>
    </citation>
    <scope>NUCLEOTIDE SEQUENCE [LARGE SCALE GENOMIC DNA]</scope>
    <source>
        <strain evidence="6 7">130c</strain>
    </source>
</reference>